<dbReference type="EMBL" id="CH476741">
    <property type="protein sequence ID" value="EIE87387.1"/>
    <property type="molecule type" value="Genomic_DNA"/>
</dbReference>
<dbReference type="VEuPathDB" id="FungiDB:RO3G_12098"/>
<dbReference type="Proteomes" id="UP000009138">
    <property type="component" value="Unassembled WGS sequence"/>
</dbReference>
<keyword evidence="2" id="KW-1185">Reference proteome</keyword>
<dbReference type="InParanoid" id="I1CG07"/>
<organism evidence="1 2">
    <name type="scientific">Rhizopus delemar (strain RA 99-880 / ATCC MYA-4621 / FGSC 9543 / NRRL 43880)</name>
    <name type="common">Mucormycosis agent</name>
    <name type="synonym">Rhizopus arrhizus var. delemar</name>
    <dbReference type="NCBI Taxonomy" id="246409"/>
    <lineage>
        <taxon>Eukaryota</taxon>
        <taxon>Fungi</taxon>
        <taxon>Fungi incertae sedis</taxon>
        <taxon>Mucoromycota</taxon>
        <taxon>Mucoromycotina</taxon>
        <taxon>Mucoromycetes</taxon>
        <taxon>Mucorales</taxon>
        <taxon>Mucorineae</taxon>
        <taxon>Rhizopodaceae</taxon>
        <taxon>Rhizopus</taxon>
    </lineage>
</organism>
<dbReference type="RefSeq" id="XP_067522783.1">
    <property type="nucleotide sequence ID" value="XM_067666682.1"/>
</dbReference>
<dbReference type="AlphaFoldDB" id="I1CG07"/>
<accession>I1CG07</accession>
<evidence type="ECO:0000313" key="2">
    <source>
        <dbReference type="Proteomes" id="UP000009138"/>
    </source>
</evidence>
<sequence>MVPITPHLQYPWHPNPLGVDDNLEKSLRESHERERYLERIIQSQANQLKEPTVQNALNTLENIYLYNNDDDWSVKDRKSLLRKLRLNELRLAVKNVELEALVHKQNNDHPPTNNNLTNLSLLADKLLQQDHHKRLLDEEDDNHRKRYKLTTEKHWTEKEDELLLGLIQKSAFKTQEIIPSPTVDIASALHFLPTKKVPDMDQLPIDILQPMQHGLATDPSPSLPNGLVLVLRSMALADDSSCSHRQERFTIGPR</sequence>
<dbReference type="STRING" id="246409.I1CG07"/>
<dbReference type="OrthoDB" id="10305694at2759"/>
<protein>
    <submittedName>
        <fullName evidence="1">Uncharacterized protein</fullName>
    </submittedName>
</protein>
<proteinExistence type="predicted"/>
<evidence type="ECO:0000313" key="1">
    <source>
        <dbReference type="EMBL" id="EIE87387.1"/>
    </source>
</evidence>
<gene>
    <name evidence="1" type="ORF">RO3G_12098</name>
</gene>
<reference evidence="1 2" key="1">
    <citation type="journal article" date="2009" name="PLoS Genet.">
        <title>Genomic analysis of the basal lineage fungus Rhizopus oryzae reveals a whole-genome duplication.</title>
        <authorList>
            <person name="Ma L.-J."/>
            <person name="Ibrahim A.S."/>
            <person name="Skory C."/>
            <person name="Grabherr M.G."/>
            <person name="Burger G."/>
            <person name="Butler M."/>
            <person name="Elias M."/>
            <person name="Idnurm A."/>
            <person name="Lang B.F."/>
            <person name="Sone T."/>
            <person name="Abe A."/>
            <person name="Calvo S.E."/>
            <person name="Corrochano L.M."/>
            <person name="Engels R."/>
            <person name="Fu J."/>
            <person name="Hansberg W."/>
            <person name="Kim J.-M."/>
            <person name="Kodira C.D."/>
            <person name="Koehrsen M.J."/>
            <person name="Liu B."/>
            <person name="Miranda-Saavedra D."/>
            <person name="O'Leary S."/>
            <person name="Ortiz-Castellanos L."/>
            <person name="Poulter R."/>
            <person name="Rodriguez-Romero J."/>
            <person name="Ruiz-Herrera J."/>
            <person name="Shen Y.-Q."/>
            <person name="Zeng Q."/>
            <person name="Galagan J."/>
            <person name="Birren B.W."/>
            <person name="Cuomo C.A."/>
            <person name="Wickes B.L."/>
        </authorList>
    </citation>
    <scope>NUCLEOTIDE SEQUENCE [LARGE SCALE GENOMIC DNA]</scope>
    <source>
        <strain evidence="2">RA 99-880 / ATCC MYA-4621 / FGSC 9543 / NRRL 43880</strain>
    </source>
</reference>
<name>I1CG07_RHIO9</name>
<dbReference type="GeneID" id="93619063"/>